<dbReference type="InterPro" id="IPR027417">
    <property type="entry name" value="P-loop_NTPase"/>
</dbReference>
<dbReference type="GO" id="GO:0051959">
    <property type="term" value="F:dynein light intermediate chain binding"/>
    <property type="evidence" value="ECO:0007669"/>
    <property type="project" value="InterPro"/>
</dbReference>
<dbReference type="EMBL" id="CAAALY010052671">
    <property type="protein sequence ID" value="VEL21704.1"/>
    <property type="molecule type" value="Genomic_DNA"/>
</dbReference>
<proteinExistence type="predicted"/>
<keyword evidence="2" id="KW-1185">Reference proteome</keyword>
<name>A0A3S5BEU8_9PLAT</name>
<dbReference type="Gene3D" id="3.40.50.300">
    <property type="entry name" value="P-loop containing nucleotide triphosphate hydrolases"/>
    <property type="match status" value="1"/>
</dbReference>
<dbReference type="PANTHER" id="PTHR22878:SF70">
    <property type="entry name" value="DYNEIN HEAVY CHAIN 2, AXONEMAL"/>
    <property type="match status" value="1"/>
</dbReference>
<dbReference type="GO" id="GO:0030286">
    <property type="term" value="C:dynein complex"/>
    <property type="evidence" value="ECO:0007669"/>
    <property type="project" value="InterPro"/>
</dbReference>
<dbReference type="Pfam" id="PF12775">
    <property type="entry name" value="AAA_7"/>
    <property type="match status" value="1"/>
</dbReference>
<protein>
    <recommendedName>
        <fullName evidence="3">Dynein heavy chain 3 AAA+ lid domain-containing protein</fullName>
    </recommendedName>
</protein>
<dbReference type="AlphaFoldDB" id="A0A3S5BEU8"/>
<gene>
    <name evidence="1" type="ORF">PXEA_LOCUS15144</name>
</gene>
<dbReference type="SUPFAM" id="SSF52540">
    <property type="entry name" value="P-loop containing nucleoside triphosphate hydrolases"/>
    <property type="match status" value="1"/>
</dbReference>
<dbReference type="GO" id="GO:0007018">
    <property type="term" value="P:microtubule-based movement"/>
    <property type="evidence" value="ECO:0007669"/>
    <property type="project" value="InterPro"/>
</dbReference>
<evidence type="ECO:0000313" key="1">
    <source>
        <dbReference type="EMBL" id="VEL21704.1"/>
    </source>
</evidence>
<comment type="caution">
    <text evidence="1">The sequence shown here is derived from an EMBL/GenBank/DDBJ whole genome shotgun (WGS) entry which is preliminary data.</text>
</comment>
<dbReference type="Proteomes" id="UP000784294">
    <property type="component" value="Unassembled WGS sequence"/>
</dbReference>
<organism evidence="1 2">
    <name type="scientific">Protopolystoma xenopodis</name>
    <dbReference type="NCBI Taxonomy" id="117903"/>
    <lineage>
        <taxon>Eukaryota</taxon>
        <taxon>Metazoa</taxon>
        <taxon>Spiralia</taxon>
        <taxon>Lophotrochozoa</taxon>
        <taxon>Platyhelminthes</taxon>
        <taxon>Monogenea</taxon>
        <taxon>Polyopisthocotylea</taxon>
        <taxon>Polystomatidea</taxon>
        <taxon>Polystomatidae</taxon>
        <taxon>Protopolystoma</taxon>
    </lineage>
</organism>
<reference evidence="1" key="1">
    <citation type="submission" date="2018-11" db="EMBL/GenBank/DDBJ databases">
        <authorList>
            <consortium name="Pathogen Informatics"/>
        </authorList>
    </citation>
    <scope>NUCLEOTIDE SEQUENCE</scope>
</reference>
<dbReference type="GO" id="GO:0045505">
    <property type="term" value="F:dynein intermediate chain binding"/>
    <property type="evidence" value="ECO:0007669"/>
    <property type="project" value="InterPro"/>
</dbReference>
<evidence type="ECO:0000313" key="2">
    <source>
        <dbReference type="Proteomes" id="UP000784294"/>
    </source>
</evidence>
<accession>A0A3S5BEU8</accession>
<sequence>MKQHIIMSKLDRRRKGVFGPPVGKTAVFFLDDMNMPAKEVYGAQPAIELLRQFFDHAHWYDLKDTTKIFLQDIYLLAAMGPPGGGRNDVSPRFMRHFHIISMTPFNDETMHRIFSTLINMYLKATNILQIYGIPSVLLTGMIFRKQAVDLLFTFYKAIFTKI</sequence>
<dbReference type="PANTHER" id="PTHR22878">
    <property type="entry name" value="DYNEIN HEAVY CHAIN 6, AXONEMAL-LIKE-RELATED"/>
    <property type="match status" value="1"/>
</dbReference>
<evidence type="ECO:0008006" key="3">
    <source>
        <dbReference type="Google" id="ProtNLM"/>
    </source>
</evidence>
<dbReference type="InterPro" id="IPR026983">
    <property type="entry name" value="DHC"/>
</dbReference>
<dbReference type="OrthoDB" id="5593012at2759"/>